<dbReference type="Pfam" id="PF13730">
    <property type="entry name" value="HTH_36"/>
    <property type="match status" value="1"/>
</dbReference>
<dbReference type="AlphaFoldDB" id="X1VHL2"/>
<protein>
    <recommendedName>
        <fullName evidence="2">Helix-turn-helix domain-containing protein</fullName>
    </recommendedName>
</protein>
<dbReference type="Gene3D" id="1.10.10.10">
    <property type="entry name" value="Winged helix-like DNA-binding domain superfamily/Winged helix DNA-binding domain"/>
    <property type="match status" value="1"/>
</dbReference>
<accession>X1VHL2</accession>
<name>X1VHL2_9ZZZZ</name>
<proteinExistence type="predicted"/>
<comment type="caution">
    <text evidence="1">The sequence shown here is derived from an EMBL/GenBank/DDBJ whole genome shotgun (WGS) entry which is preliminary data.</text>
</comment>
<evidence type="ECO:0008006" key="2">
    <source>
        <dbReference type="Google" id="ProtNLM"/>
    </source>
</evidence>
<dbReference type="InterPro" id="IPR036388">
    <property type="entry name" value="WH-like_DNA-bd_sf"/>
</dbReference>
<evidence type="ECO:0000313" key="1">
    <source>
        <dbReference type="EMBL" id="GAJ06870.1"/>
    </source>
</evidence>
<sequence length="238" mass="26775">GAKGLFAKLIFDAFWGDLCRTGVGSLANCLGAERETIRQWARELESWNLIRVGHEREVCCYYLNQKCMVGGYIPLLAETMKRRDVGQAYKLVMCSLSYRLAGNDYCWPKQKVLAEDLGLSVRQIQRVLAGMKARGEVQIRLRRRNRKQGNKYALTCGAVLGGRVFGAKSHTTGSAQLNKKWKAKSYFKALRPEFLSGGLSASHSEPLSQTQLVFERLADCGVHEKVAWPLAFDDQHPF</sequence>
<feature type="non-terminal residue" evidence="1">
    <location>
        <position position="238"/>
    </location>
</feature>
<organism evidence="1">
    <name type="scientific">marine sediment metagenome</name>
    <dbReference type="NCBI Taxonomy" id="412755"/>
    <lineage>
        <taxon>unclassified sequences</taxon>
        <taxon>metagenomes</taxon>
        <taxon>ecological metagenomes</taxon>
    </lineage>
</organism>
<reference evidence="1" key="1">
    <citation type="journal article" date="2014" name="Front. Microbiol.">
        <title>High frequency of phylogenetically diverse reductive dehalogenase-homologous genes in deep subseafloor sedimentary metagenomes.</title>
        <authorList>
            <person name="Kawai M."/>
            <person name="Futagami T."/>
            <person name="Toyoda A."/>
            <person name="Takaki Y."/>
            <person name="Nishi S."/>
            <person name="Hori S."/>
            <person name="Arai W."/>
            <person name="Tsubouchi T."/>
            <person name="Morono Y."/>
            <person name="Uchiyama I."/>
            <person name="Ito T."/>
            <person name="Fujiyama A."/>
            <person name="Inagaki F."/>
            <person name="Takami H."/>
        </authorList>
    </citation>
    <scope>NUCLEOTIDE SEQUENCE</scope>
    <source>
        <strain evidence="1">Expedition CK06-06</strain>
    </source>
</reference>
<feature type="non-terminal residue" evidence="1">
    <location>
        <position position="1"/>
    </location>
</feature>
<gene>
    <name evidence="1" type="ORF">S12H4_52302</name>
</gene>
<dbReference type="EMBL" id="BARW01033167">
    <property type="protein sequence ID" value="GAJ06870.1"/>
    <property type="molecule type" value="Genomic_DNA"/>
</dbReference>